<gene>
    <name evidence="2" type="ORF">VP01_312g1</name>
</gene>
<reference evidence="2 3" key="1">
    <citation type="submission" date="2015-08" db="EMBL/GenBank/DDBJ databases">
        <title>Next Generation Sequencing and Analysis of the Genome of Puccinia sorghi L Schw, the Causal Agent of Maize Common Rust.</title>
        <authorList>
            <person name="Rochi L."/>
            <person name="Burguener G."/>
            <person name="Darino M."/>
            <person name="Turjanski A."/>
            <person name="Kreff E."/>
            <person name="Dieguez M.J."/>
            <person name="Sacco F."/>
        </authorList>
    </citation>
    <scope>NUCLEOTIDE SEQUENCE [LARGE SCALE GENOMIC DNA]</scope>
    <source>
        <strain evidence="2 3">RO10H11247</strain>
    </source>
</reference>
<protein>
    <submittedName>
        <fullName evidence="2">Uncharacterized protein</fullName>
    </submittedName>
</protein>
<evidence type="ECO:0000256" key="1">
    <source>
        <dbReference type="SAM" id="MobiDB-lite"/>
    </source>
</evidence>
<evidence type="ECO:0000313" key="3">
    <source>
        <dbReference type="Proteomes" id="UP000037035"/>
    </source>
</evidence>
<organism evidence="2 3">
    <name type="scientific">Puccinia sorghi</name>
    <dbReference type="NCBI Taxonomy" id="27349"/>
    <lineage>
        <taxon>Eukaryota</taxon>
        <taxon>Fungi</taxon>
        <taxon>Dikarya</taxon>
        <taxon>Basidiomycota</taxon>
        <taxon>Pucciniomycotina</taxon>
        <taxon>Pucciniomycetes</taxon>
        <taxon>Pucciniales</taxon>
        <taxon>Pucciniaceae</taxon>
        <taxon>Puccinia</taxon>
    </lineage>
</organism>
<name>A0A0L6UZW7_9BASI</name>
<dbReference type="AlphaFoldDB" id="A0A0L6UZW7"/>
<feature type="compositionally biased region" description="Pro residues" evidence="1">
    <location>
        <begin position="98"/>
        <end position="107"/>
    </location>
</feature>
<keyword evidence="3" id="KW-1185">Reference proteome</keyword>
<feature type="compositionally biased region" description="Low complexity" evidence="1">
    <location>
        <begin position="108"/>
        <end position="124"/>
    </location>
</feature>
<dbReference type="STRING" id="27349.A0A0L6UZW7"/>
<accession>A0A0L6UZW7</accession>
<evidence type="ECO:0000313" key="2">
    <source>
        <dbReference type="EMBL" id="KNZ53802.1"/>
    </source>
</evidence>
<proteinExistence type="predicted"/>
<sequence>MINVDEIPIQGPRTSRCFQSVPFSQQTAPPMTVIDPQREAYLKAVVERERYFYSHVHPHYCPSTDLRAYEVESNLPDKVLSALEEKNRLRSLWQSCSSPPPQPPCPLPSSSSSSHPTASSDPSPAHFGQESISNEAVFDFHGDDCQVCNQDDAHEVGKDDGSCMVLMNSFPVDLIDLPDFSPPPNHLT</sequence>
<dbReference type="Proteomes" id="UP000037035">
    <property type="component" value="Unassembled WGS sequence"/>
</dbReference>
<comment type="caution">
    <text evidence="2">The sequence shown here is derived from an EMBL/GenBank/DDBJ whole genome shotgun (WGS) entry which is preliminary data.</text>
</comment>
<feature type="region of interest" description="Disordered" evidence="1">
    <location>
        <begin position="93"/>
        <end position="128"/>
    </location>
</feature>
<dbReference type="EMBL" id="LAVV01008091">
    <property type="protein sequence ID" value="KNZ53802.1"/>
    <property type="molecule type" value="Genomic_DNA"/>
</dbReference>
<dbReference type="VEuPathDB" id="FungiDB:VP01_312g1"/>